<reference evidence="1 2" key="1">
    <citation type="submission" date="2020-08" db="EMBL/GenBank/DDBJ databases">
        <title>Sequencing the genomes of 1000 actinobacteria strains.</title>
        <authorList>
            <person name="Klenk H.-P."/>
        </authorList>
    </citation>
    <scope>NUCLEOTIDE SEQUENCE [LARGE SCALE GENOMIC DNA]</scope>
    <source>
        <strain evidence="1 2">DSM 28238</strain>
    </source>
</reference>
<dbReference type="Proteomes" id="UP000547528">
    <property type="component" value="Unassembled WGS sequence"/>
</dbReference>
<evidence type="ECO:0000313" key="1">
    <source>
        <dbReference type="EMBL" id="MBB3666708.1"/>
    </source>
</evidence>
<gene>
    <name evidence="1" type="ORF">FHX47_000301</name>
</gene>
<dbReference type="EMBL" id="JACIBT010000001">
    <property type="protein sequence ID" value="MBB3666708.1"/>
    <property type="molecule type" value="Genomic_DNA"/>
</dbReference>
<keyword evidence="2" id="KW-1185">Reference proteome</keyword>
<comment type="caution">
    <text evidence="1">The sequence shown here is derived from an EMBL/GenBank/DDBJ whole genome shotgun (WGS) entry which is preliminary data.</text>
</comment>
<organism evidence="1 2">
    <name type="scientific">Garicola koreensis</name>
    <dbReference type="NCBI Taxonomy" id="1262554"/>
    <lineage>
        <taxon>Bacteria</taxon>
        <taxon>Bacillati</taxon>
        <taxon>Actinomycetota</taxon>
        <taxon>Actinomycetes</taxon>
        <taxon>Micrococcales</taxon>
        <taxon>Micrococcaceae</taxon>
        <taxon>Garicola</taxon>
    </lineage>
</organism>
<dbReference type="AlphaFoldDB" id="A0A7W5TS29"/>
<name>A0A7W5TS29_9MICC</name>
<evidence type="ECO:0000313" key="2">
    <source>
        <dbReference type="Proteomes" id="UP000547528"/>
    </source>
</evidence>
<accession>A0A7W5TS29</accession>
<dbReference type="RefSeq" id="WP_183357122.1">
    <property type="nucleotide sequence ID" value="NZ_BAABKR010000005.1"/>
</dbReference>
<sequence length="210" mass="22200">MSRAQVPRSAVDASLWFILGRSLTADTPATPGRQALDPQLVQAVTTMLNDQGSAPLAATVLDTIQAGRERLETDASLTLSTARYDQLRTAFLTAHQIHGGKGRTLWPVGSTTALKRAGGSWNAALEQAGLATSSTPKNSTFGKARFTAEDFQSAVADFAAAADDDGSAATYQGYVKWQGEQKLRGRSDRPSGAAIRNAYGSWSAALAARR</sequence>
<protein>
    <submittedName>
        <fullName evidence="1">Uncharacterized protein</fullName>
    </submittedName>
</protein>
<proteinExistence type="predicted"/>